<evidence type="ECO:0000313" key="2">
    <source>
        <dbReference type="Proteomes" id="UP000218807"/>
    </source>
</evidence>
<dbReference type="GO" id="GO:0003824">
    <property type="term" value="F:catalytic activity"/>
    <property type="evidence" value="ECO:0007669"/>
    <property type="project" value="InterPro"/>
</dbReference>
<proteinExistence type="predicted"/>
<sequence length="59" mass="6483">MPPLPSSRWAPSARRLDASDLLDCRMEMRRGDEVVSQGSGRACLASPLNALLWLARVMA</sequence>
<evidence type="ECO:0000313" key="1">
    <source>
        <dbReference type="EMBL" id="PCK78460.1"/>
    </source>
</evidence>
<name>A0A2A5KN31_9HYPH</name>
<dbReference type="AlphaFoldDB" id="A0A2A5KN31"/>
<comment type="caution">
    <text evidence="1">The sequence shown here is derived from an EMBL/GenBank/DDBJ whole genome shotgun (WGS) entry which is preliminary data.</text>
</comment>
<organism evidence="1 2">
    <name type="scientific">Rhizobium sophoriradicis</name>
    <dbReference type="NCBI Taxonomy" id="1535245"/>
    <lineage>
        <taxon>Bacteria</taxon>
        <taxon>Pseudomonadati</taxon>
        <taxon>Pseudomonadota</taxon>
        <taxon>Alphaproteobacteria</taxon>
        <taxon>Hyphomicrobiales</taxon>
        <taxon>Rhizobiaceae</taxon>
        <taxon>Rhizobium/Agrobacterium group</taxon>
        <taxon>Rhizobium</taxon>
    </lineage>
</organism>
<dbReference type="SUPFAM" id="SSF56529">
    <property type="entry name" value="FAH"/>
    <property type="match status" value="1"/>
</dbReference>
<accession>A0A2A5KN31</accession>
<reference evidence="1 2" key="1">
    <citation type="submission" date="2017-09" db="EMBL/GenBank/DDBJ databases">
        <title>Comparative genomics of rhizobia isolated from Phaseolus vulgaris in China.</title>
        <authorList>
            <person name="Tong W."/>
        </authorList>
    </citation>
    <scope>NUCLEOTIDE SEQUENCE [LARGE SCALE GENOMIC DNA]</scope>
    <source>
        <strain evidence="1 2">L101</strain>
    </source>
</reference>
<dbReference type="EMBL" id="NXDM01000027">
    <property type="protein sequence ID" value="PCK78460.1"/>
    <property type="molecule type" value="Genomic_DNA"/>
</dbReference>
<protein>
    <submittedName>
        <fullName evidence="1">Uncharacterized protein</fullName>
    </submittedName>
</protein>
<keyword evidence="2" id="KW-1185">Reference proteome</keyword>
<gene>
    <name evidence="1" type="ORF">CPT34_24610</name>
</gene>
<dbReference type="Gene3D" id="3.90.850.10">
    <property type="entry name" value="Fumarylacetoacetase-like, C-terminal domain"/>
    <property type="match status" value="1"/>
</dbReference>
<dbReference type="Proteomes" id="UP000218807">
    <property type="component" value="Unassembled WGS sequence"/>
</dbReference>
<dbReference type="InterPro" id="IPR036663">
    <property type="entry name" value="Fumarylacetoacetase_C_sf"/>
</dbReference>